<gene>
    <name evidence="2" type="ORF">FCL40_11840</name>
</gene>
<keyword evidence="3" id="KW-1185">Reference proteome</keyword>
<feature type="transmembrane region" description="Helical" evidence="1">
    <location>
        <begin position="188"/>
        <end position="210"/>
    </location>
</feature>
<proteinExistence type="predicted"/>
<name>A0A4U1BBN9_9GAMM</name>
<dbReference type="GO" id="GO:0005886">
    <property type="term" value="C:plasma membrane"/>
    <property type="evidence" value="ECO:0007669"/>
    <property type="project" value="UniProtKB-SubCell"/>
</dbReference>
<dbReference type="Proteomes" id="UP000305674">
    <property type="component" value="Unassembled WGS sequence"/>
</dbReference>
<reference evidence="2 3" key="1">
    <citation type="submission" date="2019-04" db="EMBL/GenBank/DDBJ databases">
        <authorList>
            <person name="Hwang J.C."/>
        </authorList>
    </citation>
    <scope>NUCLEOTIDE SEQUENCE [LARGE SCALE GENOMIC DNA]</scope>
    <source>
        <strain evidence="2 3">IMCC35001</strain>
    </source>
</reference>
<feature type="transmembrane region" description="Helical" evidence="1">
    <location>
        <begin position="367"/>
        <end position="389"/>
    </location>
</feature>
<keyword evidence="1" id="KW-1133">Transmembrane helix</keyword>
<keyword evidence="1" id="KW-0812">Transmembrane</keyword>
<feature type="transmembrane region" description="Helical" evidence="1">
    <location>
        <begin position="318"/>
        <end position="336"/>
    </location>
</feature>
<dbReference type="GO" id="GO:0140359">
    <property type="term" value="F:ABC-type transporter activity"/>
    <property type="evidence" value="ECO:0007669"/>
    <property type="project" value="InterPro"/>
</dbReference>
<organism evidence="2 3">
    <name type="scientific">Ferrimonas sediminicola</name>
    <dbReference type="NCBI Taxonomy" id="2569538"/>
    <lineage>
        <taxon>Bacteria</taxon>
        <taxon>Pseudomonadati</taxon>
        <taxon>Pseudomonadota</taxon>
        <taxon>Gammaproteobacteria</taxon>
        <taxon>Alteromonadales</taxon>
        <taxon>Ferrimonadaceae</taxon>
        <taxon>Ferrimonas</taxon>
    </lineage>
</organism>
<accession>A0A4U1BBN9</accession>
<dbReference type="PANTHER" id="PTHR43471">
    <property type="entry name" value="ABC TRANSPORTER PERMEASE"/>
    <property type="match status" value="1"/>
</dbReference>
<feature type="transmembrane region" description="Helical" evidence="1">
    <location>
        <begin position="256"/>
        <end position="277"/>
    </location>
</feature>
<dbReference type="OrthoDB" id="5486437at2"/>
<feature type="transmembrane region" description="Helical" evidence="1">
    <location>
        <begin position="283"/>
        <end position="306"/>
    </location>
</feature>
<dbReference type="AlphaFoldDB" id="A0A4U1BBN9"/>
<evidence type="ECO:0000313" key="3">
    <source>
        <dbReference type="Proteomes" id="UP000305674"/>
    </source>
</evidence>
<evidence type="ECO:0000256" key="1">
    <source>
        <dbReference type="SAM" id="Phobius"/>
    </source>
</evidence>
<dbReference type="RefSeq" id="WP_136853509.1">
    <property type="nucleotide sequence ID" value="NZ_SWCI01000007.1"/>
</dbReference>
<dbReference type="PANTHER" id="PTHR43471:SF3">
    <property type="entry name" value="ABC TRANSPORTER PERMEASE PROTEIN NATB"/>
    <property type="match status" value="1"/>
</dbReference>
<comment type="caution">
    <text evidence="2">The sequence shown here is derived from an EMBL/GenBank/DDBJ whole genome shotgun (WGS) entry which is preliminary data.</text>
</comment>
<protein>
    <submittedName>
        <fullName evidence="2">ABC transporter permease</fullName>
    </submittedName>
</protein>
<evidence type="ECO:0000313" key="2">
    <source>
        <dbReference type="EMBL" id="TKB48398.1"/>
    </source>
</evidence>
<dbReference type="EMBL" id="SWCI01000007">
    <property type="protein sequence ID" value="TKB48398.1"/>
    <property type="molecule type" value="Genomic_DNA"/>
</dbReference>
<keyword evidence="1" id="KW-0472">Membrane</keyword>
<feature type="transmembrane region" description="Helical" evidence="1">
    <location>
        <begin position="230"/>
        <end position="249"/>
    </location>
</feature>
<sequence>MVGKVWLKELKEVLRDRKTMTFVVLFPTVLLPALILGVGLLGYQMLISKQEEVIHYAVVGASPWREQVIEALSDEPNLVLSQHDERLPLSSQINEGRLQLAILLLPGFDPVTSSHNRWQLLYDQTQNFGQLRRIEPRLKALDDRWLGRFMAYHGVPEKVQGRLTTPLALEHVGTAEARQDIGERVGSVLPYILLFLCMMGAMLPALDIGAGEKERGTLETLLMVPLPRTTLVLGKFLVIVTTSMTLTLLTIVSALVWLTVVGSLLDLSLFVALAQMVNPVDLMLLLALLLPISGVFSAILLAVSIFATSFKEGQNYMGGLQVAVLVPAMVATLPGAQLTQVNAWLPIFNIALAIKELLKGTFAYHELAAVFASNLILATLLLWCCVQWFRRESVLFR</sequence>
<dbReference type="Pfam" id="PF12679">
    <property type="entry name" value="ABC2_membrane_2"/>
    <property type="match status" value="1"/>
</dbReference>
<feature type="transmembrane region" description="Helical" evidence="1">
    <location>
        <begin position="20"/>
        <end position="43"/>
    </location>
</feature>